<dbReference type="EMBL" id="JADBDZ010000001">
    <property type="protein sequence ID" value="MBE1530753.1"/>
    <property type="molecule type" value="Genomic_DNA"/>
</dbReference>
<accession>A0ABR9JJM3</accession>
<gene>
    <name evidence="2" type="ORF">H4W34_000586</name>
</gene>
<evidence type="ECO:0000313" key="2">
    <source>
        <dbReference type="EMBL" id="MBE1530753.1"/>
    </source>
</evidence>
<name>A0ABR9JJM3_9ACTN</name>
<protein>
    <recommendedName>
        <fullName evidence="1">DUF397 domain-containing protein</fullName>
    </recommendedName>
</protein>
<evidence type="ECO:0000259" key="1">
    <source>
        <dbReference type="Pfam" id="PF04149"/>
    </source>
</evidence>
<dbReference type="Proteomes" id="UP000627838">
    <property type="component" value="Unassembled WGS sequence"/>
</dbReference>
<feature type="domain" description="DUF397" evidence="1">
    <location>
        <begin position="5"/>
        <end position="43"/>
    </location>
</feature>
<dbReference type="Pfam" id="PF04149">
    <property type="entry name" value="DUF397"/>
    <property type="match status" value="1"/>
</dbReference>
<comment type="caution">
    <text evidence="2">The sequence shown here is derived from an EMBL/GenBank/DDBJ whole genome shotgun (WGS) entry which is preliminary data.</text>
</comment>
<keyword evidence="3" id="KW-1185">Reference proteome</keyword>
<evidence type="ECO:0000313" key="3">
    <source>
        <dbReference type="Proteomes" id="UP000627838"/>
    </source>
</evidence>
<dbReference type="RefSeq" id="WP_192757724.1">
    <property type="nucleotide sequence ID" value="NZ_JADBDZ010000001.1"/>
</dbReference>
<dbReference type="InterPro" id="IPR007278">
    <property type="entry name" value="DUF397"/>
</dbReference>
<organism evidence="2 3">
    <name type="scientific">Actinomadura algeriensis</name>
    <dbReference type="NCBI Taxonomy" id="1679523"/>
    <lineage>
        <taxon>Bacteria</taxon>
        <taxon>Bacillati</taxon>
        <taxon>Actinomycetota</taxon>
        <taxon>Actinomycetes</taxon>
        <taxon>Streptosporangiales</taxon>
        <taxon>Thermomonosporaceae</taxon>
        <taxon>Actinomadura</taxon>
    </lineage>
</organism>
<reference evidence="2 3" key="1">
    <citation type="submission" date="2020-10" db="EMBL/GenBank/DDBJ databases">
        <title>Sequencing the genomes of 1000 actinobacteria strains.</title>
        <authorList>
            <person name="Klenk H.-P."/>
        </authorList>
    </citation>
    <scope>NUCLEOTIDE SEQUENCE [LARGE SCALE GENOMIC DNA]</scope>
    <source>
        <strain evidence="2 3">DSM 46744</strain>
    </source>
</reference>
<sequence>MLLTVVEVASLSGNIAVRDSENPEGPKLVVRRDVFAALVADLKD</sequence>
<proteinExistence type="predicted"/>